<dbReference type="Pfam" id="PF07505">
    <property type="entry name" value="DUF5131"/>
    <property type="match status" value="1"/>
</dbReference>
<dbReference type="RefSeq" id="WP_116386105.1">
    <property type="nucleotide sequence ID" value="NZ_LS483235.1"/>
</dbReference>
<accession>A0A375JAQ8</accession>
<organism evidence="1 2">
    <name type="scientific">Cupriavidus taiwanensis</name>
    <dbReference type="NCBI Taxonomy" id="164546"/>
    <lineage>
        <taxon>Bacteria</taxon>
        <taxon>Pseudomonadati</taxon>
        <taxon>Pseudomonadota</taxon>
        <taxon>Betaproteobacteria</taxon>
        <taxon>Burkholderiales</taxon>
        <taxon>Burkholderiaceae</taxon>
        <taxon>Cupriavidus</taxon>
    </lineage>
</organism>
<sequence>MSENTKIEWTDHSWNPWEGCQRVGPGCDHCYAEARNARFGGGQSQNWGPGAPRRRTSAANWRKPLHWNAAHDAFAAVHGRRQRVFCASLADVFDNEVPIEWFIDMLDVWRQTPNLDKLVLTKRIGNATKRLCDAFNTLMLRDDCADNPLVPWLATWIAGNAPADIWLGATVVNQVEADRDIPKLLRTPAKTRFLSMEPLLGHVDVFSTLTGELLHTSGNDYAPGSLDWVIVGGESGTGARPMHPAWPRSLRDQCAAAGVPFLFKQWGHWHTAVVAGSSSEPVFREFASYEQWVSKAATWIAGGICLDRHGAQLERGQDFMRARDEGRFPVTVMHAVGKKAAGRLLDGAVHDAFPVTSLDVAAACERALARGAA</sequence>
<reference evidence="1 2" key="1">
    <citation type="submission" date="2018-01" db="EMBL/GenBank/DDBJ databases">
        <authorList>
            <person name="Gaut B.S."/>
            <person name="Morton B.R."/>
            <person name="Clegg M.T."/>
            <person name="Duvall M.R."/>
        </authorList>
    </citation>
    <scope>NUCLEOTIDE SEQUENCE [LARGE SCALE GENOMIC DNA]</scope>
    <source>
        <strain evidence="1">Cupriavidus taiwanensis cmp 52</strain>
    </source>
</reference>
<protein>
    <submittedName>
        <fullName evidence="1">Phage Gp37Gp68</fullName>
    </submittedName>
</protein>
<dbReference type="Proteomes" id="UP000256805">
    <property type="component" value="Unassembled WGS sequence"/>
</dbReference>
<gene>
    <name evidence="1" type="ORF">CBM2634_P30019</name>
</gene>
<dbReference type="InterPro" id="IPR011101">
    <property type="entry name" value="DUF5131"/>
</dbReference>
<evidence type="ECO:0000313" key="2">
    <source>
        <dbReference type="Proteomes" id="UP000256805"/>
    </source>
</evidence>
<dbReference type="AlphaFoldDB" id="A0A375JAQ8"/>
<evidence type="ECO:0000313" key="1">
    <source>
        <dbReference type="EMBL" id="SPS02275.1"/>
    </source>
</evidence>
<name>A0A375JAQ8_9BURK</name>
<proteinExistence type="predicted"/>
<dbReference type="EMBL" id="OVTA01000065">
    <property type="protein sequence ID" value="SPS02275.1"/>
    <property type="molecule type" value="Genomic_DNA"/>
</dbReference>